<feature type="compositionally biased region" description="Low complexity" evidence="1">
    <location>
        <begin position="136"/>
        <end position="159"/>
    </location>
</feature>
<feature type="compositionally biased region" description="Basic and acidic residues" evidence="1">
    <location>
        <begin position="202"/>
        <end position="211"/>
    </location>
</feature>
<feature type="compositionally biased region" description="Basic and acidic residues" evidence="1">
    <location>
        <begin position="645"/>
        <end position="660"/>
    </location>
</feature>
<dbReference type="GO" id="GO:0005829">
    <property type="term" value="C:cytosol"/>
    <property type="evidence" value="ECO:0007669"/>
    <property type="project" value="TreeGrafter"/>
</dbReference>
<feature type="region of interest" description="Disordered" evidence="1">
    <location>
        <begin position="632"/>
        <end position="702"/>
    </location>
</feature>
<dbReference type="PROSITE" id="PS50235">
    <property type="entry name" value="USP_3"/>
    <property type="match status" value="1"/>
</dbReference>
<sequence length="2353" mass="255234">MSRRERKAELKKSDSNFPEFFSSFLDSQFASPFGASAPPFALPLDFNRPASVSASRSSCPSSPASNACSRSSSPQSVLSCATSPRKSDLDCADHVSLASSSRDPPRSPPSLSLHASSESSSGPHAREGDAERCRVPASPSLSPSSCGGASLASLSPPLLRHTDRAPPPSLSAETSVRGVSLGVSSAAPSSPQSKMEGEDDVSLFKKGEKGSRTRLASKPSAECADTAGGDSGARTPPPTGATDDPTGALSPERPTAQKLSETPGAGVSPALGARKTPRAEDAAASPSSAPQLPRRLNDGAVVEGPLPNELEMVIPRFRARFLEGIEDEGDSPIDTLTLYSDWVELPSLRFRLMVHPLTRSHNRQAQLSPPSPLFPEGAARALSPQQQEYLQSRTTAAFVEIGRKPDWPADWIFQSAVRFHIYVVNLTEPERSVWREETFQFSCEEIDRGWHAIVSYLTLFEERFFAAPSGDLVLRAAVFPAGTAVMSRGLRTPCPASPPLGERRRPSDSADPRDTEAAEAEMRERSDRGGGDEPKEDDAELGPVIAGQPVDTSSPLASLFSSLPPAASLGRAGKGYVGLRNHGATCYMNALLQSLYYIGKFRQAVYALTFDTKAISGCRSIEVLESRCRRRKRRAGGSGASADGDEARDARDARHDRNLDKDEDMIDGSCDVQMEDEGSALRPTGRASKGASGRPSYDSSPYFSPVHHPLASLLLNSDDEDDEDFSDWNERDMRDLLLEEEQEQRRPPSISLALQNLFFRLYTSKEPVACRDLIRSFGWDAADAFTQQDTHELLKLLLDKVEEQMQRTPAEGSVKKMFEGEMETYIECIEVDYKSVRKETYEDLNLDVKGCNNIQESLRRLVQPEILEGENSYDAEAFGKQRARKGVRFLRFPPVCIFLLKRFDFDYEKMDTVKVFSSFEFQSELDLNEFCPGAGVYELHAVSVHQGDVNSGHYYCFLRPPPRTQWVRFDDDKVYPVSEYAAIGDNFGGDEEDPCNYLAGKAPRSRQKVYNAYILVYVKKRLANQLLADCNPMKVNPQVVVRCRTEELLMKLRNRIRRVLEQRIKVKVYHPLQFLNRRFLDLPLATMPPLVEIKSSRSVGVLPIHEQITSRLFAKLYGEESAGASEGGASQRSSAKAPSIAFLLYAMDFLADDARFSPVAIADNPCLGEIFRSKMLGNGGRGSGVLGHRTFPGSSADQNYPYNRFDACLYFLAVPETNAVIRSALDHDEFCRRHQLLFLKYFDIFGANKMLDAEPGSAQDPKGKRKKEDSQAKPPLSAGKGEKKLATLETQDEATEGVPESLRDSNVVCVDVVLVPNGWRLVCLQPHLYRRLLRCMDDGLVRPYAVESLRRYVASLGSLPPLFAVSGSGSGLFFPLTGSEKPCLVDVASSQSCSLAACAAAYGAGLSATLCGPVFSTQGNFPALSGSREQTPDLPRDAALALVLALEIEFQDLKNPTSLTLSSKKTFSQEKIFPGDIFVFNIEAPENMRRRFQEIRRLAEVSSAEREPTTTEEFGLSASADGHDLLAQLYLDGRGLPNVPSLLPAFCLAQTPLVAADGAETKHRASLSAEEGPVSLSPSSSSSSSPSSSSPPSATGAAAHAISTAARAALGDADTGDKAEDEKETPGTKQKPAEGPGPSRSAEASTTVSSPVNSGVLPPSRASQRQDAAEGKKGDSSAGQAPAGSADGTESAKKEERPAVMPPSSDGGLLPFLPAARGGKIPVGPPEMPLLPSPDFHHYSLNKANRFVFQFRLYDPLELLNRPMNCCGMLLEDYPRPSTAPSASSVSLASRDLSLSQCSSNETLSSFTLASSPSTSSVLAADPYLPGASSKAVNASSVSSSLLLPAASPSPVNPLGATAGPFGAATAVGGPGGPAGPQRSTSGVSVGDIDCADGDGAGDAEEDEDPWIHVPKGQPVAAKMLEVDVRVACNQVLRYVSWYLGTDSSRLFLFPEPPLLSDPAYEPVSIDSLVCFANEGAGTAPRRDSSGGASPEASMRRLSVNEVFSRLEKKALQCTGSRLGRRRSRTALGAFPFSGTSGSRPRIFHLALMPRHYSLCSRVIDPHALSPAQLERAKDLIFPACSGTSSAPSPPPDVRLHDALLHFVVLVFNRRVESLGCVEGLIPARCPFSSRPLTVKDLIHAILARMPPALRTQVVEERRRLSREAGAADAARVSDAALASGLRLVASTVASLQELEKTQQVQNLPMYALGEAHGPIRQPRLDGLATQNLFAVPLRLELDWTPDEKEGIENGDLKVLQVVHQTPTDREYFGYPFEILVRPTETLNEIKHKVKEKLLLPKALWNNWTFFQYADCNRSWKGPNDRLDWQRYDSITLIAEHPAPYSKMRSHTAMKIA</sequence>
<feature type="compositionally biased region" description="Low complexity" evidence="1">
    <location>
        <begin position="109"/>
        <end position="123"/>
    </location>
</feature>
<feature type="compositionally biased region" description="Polar residues" evidence="1">
    <location>
        <begin position="182"/>
        <end position="193"/>
    </location>
</feature>
<feature type="compositionally biased region" description="Basic and acidic residues" evidence="1">
    <location>
        <begin position="124"/>
        <end position="134"/>
    </location>
</feature>
<keyword evidence="3" id="KW-0378">Hydrolase</keyword>
<feature type="domain" description="USP" evidence="2">
    <location>
        <begin position="577"/>
        <end position="1020"/>
    </location>
</feature>
<dbReference type="InterPro" id="IPR050164">
    <property type="entry name" value="Peptidase_C19"/>
</dbReference>
<dbReference type="SUPFAM" id="SSF54001">
    <property type="entry name" value="Cysteine proteinases"/>
    <property type="match status" value="1"/>
</dbReference>
<feature type="region of interest" description="Disordered" evidence="1">
    <location>
        <begin position="46"/>
        <end position="301"/>
    </location>
</feature>
<dbReference type="InterPro" id="IPR018200">
    <property type="entry name" value="USP_CS"/>
</dbReference>
<feature type="compositionally biased region" description="Polar residues" evidence="1">
    <location>
        <begin position="1642"/>
        <end position="1653"/>
    </location>
</feature>
<dbReference type="GO" id="GO:0005634">
    <property type="term" value="C:nucleus"/>
    <property type="evidence" value="ECO:0007669"/>
    <property type="project" value="TreeGrafter"/>
</dbReference>
<dbReference type="Gene3D" id="3.90.70.10">
    <property type="entry name" value="Cysteine proteinases"/>
    <property type="match status" value="2"/>
</dbReference>
<dbReference type="InterPro" id="IPR001394">
    <property type="entry name" value="Peptidase_C19_UCH"/>
</dbReference>
<feature type="region of interest" description="Disordered" evidence="1">
    <location>
        <begin position="488"/>
        <end position="547"/>
    </location>
</feature>
<dbReference type="InterPro" id="IPR038765">
    <property type="entry name" value="Papain-like_cys_pep_sf"/>
</dbReference>
<dbReference type="PROSITE" id="PS00972">
    <property type="entry name" value="USP_1"/>
    <property type="match status" value="1"/>
</dbReference>
<evidence type="ECO:0000313" key="3">
    <source>
        <dbReference type="EMBL" id="CEL68401.1"/>
    </source>
</evidence>
<accession>A0A0F7UHA7</accession>
<dbReference type="PANTHER" id="PTHR24006">
    <property type="entry name" value="UBIQUITIN CARBOXYL-TERMINAL HYDROLASE"/>
    <property type="match status" value="1"/>
</dbReference>
<feature type="compositionally biased region" description="Low complexity" evidence="1">
    <location>
        <begin position="46"/>
        <end position="76"/>
    </location>
</feature>
<organism evidence="3">
    <name type="scientific">Neospora caninum (strain Liverpool)</name>
    <dbReference type="NCBI Taxonomy" id="572307"/>
    <lineage>
        <taxon>Eukaryota</taxon>
        <taxon>Sar</taxon>
        <taxon>Alveolata</taxon>
        <taxon>Apicomplexa</taxon>
        <taxon>Conoidasida</taxon>
        <taxon>Coccidia</taxon>
        <taxon>Eucoccidiorida</taxon>
        <taxon>Eimeriorina</taxon>
        <taxon>Sarcocystidae</taxon>
        <taxon>Neospora</taxon>
    </lineage>
</organism>
<dbReference type="GO" id="GO:0016579">
    <property type="term" value="P:protein deubiquitination"/>
    <property type="evidence" value="ECO:0007669"/>
    <property type="project" value="InterPro"/>
</dbReference>
<evidence type="ECO:0000259" key="2">
    <source>
        <dbReference type="PROSITE" id="PS50235"/>
    </source>
</evidence>
<dbReference type="PANTHER" id="PTHR24006:SF644">
    <property type="entry name" value="UBIQUITIN CARBOXYL-TERMINAL HYDROLASE 7"/>
    <property type="match status" value="1"/>
</dbReference>
<reference evidence="3" key="1">
    <citation type="journal article" date="2015" name="PLoS ONE">
        <title>Comprehensive Evaluation of Toxoplasma gondii VEG and Neospora caninum LIV Genomes with Tachyzoite Stage Transcriptome and Proteome Defines Novel Transcript Features.</title>
        <authorList>
            <person name="Ramaprasad A."/>
            <person name="Mourier T."/>
            <person name="Naeem R."/>
            <person name="Malas T.B."/>
            <person name="Moussa E."/>
            <person name="Panigrahi A."/>
            <person name="Vermont S.J."/>
            <person name="Otto T.D."/>
            <person name="Wastling J."/>
            <person name="Pain A."/>
        </authorList>
    </citation>
    <scope>NUCLEOTIDE SEQUENCE</scope>
    <source>
        <strain evidence="3">Liverpool</strain>
    </source>
</reference>
<dbReference type="GO" id="GO:0004843">
    <property type="term" value="F:cysteine-type deubiquitinase activity"/>
    <property type="evidence" value="ECO:0007669"/>
    <property type="project" value="InterPro"/>
</dbReference>
<dbReference type="InterPro" id="IPR028889">
    <property type="entry name" value="USP"/>
</dbReference>
<protein>
    <submittedName>
        <fullName evidence="3">Ubiquitin carboxyl-terminal hydrolase, related</fullName>
    </submittedName>
</protein>
<name>A0A0F7UHA7_NEOCL</name>
<gene>
    <name evidence="3" type="ORF">BN1204_041690</name>
</gene>
<feature type="compositionally biased region" description="Acidic residues" evidence="1">
    <location>
        <begin position="1890"/>
        <end position="1905"/>
    </location>
</feature>
<feature type="region of interest" description="Disordered" evidence="1">
    <location>
        <begin position="1868"/>
        <end position="1907"/>
    </location>
</feature>
<evidence type="ECO:0000256" key="1">
    <source>
        <dbReference type="SAM" id="MobiDB-lite"/>
    </source>
</evidence>
<dbReference type="Pfam" id="PF00443">
    <property type="entry name" value="UCH"/>
    <property type="match status" value="1"/>
</dbReference>
<feature type="region of interest" description="Disordered" evidence="1">
    <location>
        <begin position="1564"/>
        <end position="1720"/>
    </location>
</feature>
<feature type="compositionally biased region" description="Low complexity" evidence="1">
    <location>
        <begin position="1575"/>
        <end position="1609"/>
    </location>
</feature>
<feature type="compositionally biased region" description="Basic and acidic residues" evidence="1">
    <location>
        <begin position="1615"/>
        <end position="1626"/>
    </location>
</feature>
<dbReference type="PROSITE" id="PS00973">
    <property type="entry name" value="USP_2"/>
    <property type="match status" value="1"/>
</dbReference>
<dbReference type="EMBL" id="LN714484">
    <property type="protein sequence ID" value="CEL68401.1"/>
    <property type="molecule type" value="Genomic_DNA"/>
</dbReference>
<feature type="region of interest" description="Disordered" evidence="1">
    <location>
        <begin position="1253"/>
        <end position="1299"/>
    </location>
</feature>
<proteinExistence type="predicted"/>
<dbReference type="GO" id="GO:0031647">
    <property type="term" value="P:regulation of protein stability"/>
    <property type="evidence" value="ECO:0007669"/>
    <property type="project" value="TreeGrafter"/>
</dbReference>
<feature type="compositionally biased region" description="Basic and acidic residues" evidence="1">
    <location>
        <begin position="501"/>
        <end position="533"/>
    </location>
</feature>